<dbReference type="Proteomes" id="UP001359485">
    <property type="component" value="Unassembled WGS sequence"/>
</dbReference>
<reference evidence="2 3" key="1">
    <citation type="submission" date="2023-09" db="EMBL/GenBank/DDBJ databases">
        <title>Genomes of two closely related lineages of the louse Polyplax serrata with different host specificities.</title>
        <authorList>
            <person name="Martinu J."/>
            <person name="Tarabai H."/>
            <person name="Stefka J."/>
            <person name="Hypsa V."/>
        </authorList>
    </citation>
    <scope>NUCLEOTIDE SEQUENCE [LARGE SCALE GENOMIC DNA]</scope>
    <source>
        <strain evidence="2">98ZLc_SE</strain>
    </source>
</reference>
<proteinExistence type="predicted"/>
<sequence length="255" mass="29396">MYLLLICLSAAVVGSQGQDSDTILPNFMDTLTVGFRLASSFLNSKKNDIVSTVFKSFREIHEAYRGFNGGRGSEGYLPFFIRLLGVNSAKMESYAFDGFIFLAHLINMTLTNSDNNNRKHRASSVTDFSPFEYLIQQPKVRSLLTQMEDPNMVEIILRESDEKLKGYDPEDVECIPLLICKTEPFVKGMQKSLKFFINRDKGDCYRNETNRRQCQERQEWENADYEGKIFFFLPALDEVIKNGDKCDERFPNCIY</sequence>
<evidence type="ECO:0000256" key="1">
    <source>
        <dbReference type="SAM" id="SignalP"/>
    </source>
</evidence>
<dbReference type="EMBL" id="JAWJWF010000001">
    <property type="protein sequence ID" value="KAK6641964.1"/>
    <property type="molecule type" value="Genomic_DNA"/>
</dbReference>
<organism evidence="2 3">
    <name type="scientific">Polyplax serrata</name>
    <name type="common">Common mouse louse</name>
    <dbReference type="NCBI Taxonomy" id="468196"/>
    <lineage>
        <taxon>Eukaryota</taxon>
        <taxon>Metazoa</taxon>
        <taxon>Ecdysozoa</taxon>
        <taxon>Arthropoda</taxon>
        <taxon>Hexapoda</taxon>
        <taxon>Insecta</taxon>
        <taxon>Pterygota</taxon>
        <taxon>Neoptera</taxon>
        <taxon>Paraneoptera</taxon>
        <taxon>Psocodea</taxon>
        <taxon>Troctomorpha</taxon>
        <taxon>Phthiraptera</taxon>
        <taxon>Anoplura</taxon>
        <taxon>Polyplacidae</taxon>
        <taxon>Polyplax</taxon>
    </lineage>
</organism>
<keyword evidence="3" id="KW-1185">Reference proteome</keyword>
<protein>
    <submittedName>
        <fullName evidence="2">Uncharacterized protein</fullName>
    </submittedName>
</protein>
<gene>
    <name evidence="2" type="ORF">RUM44_013685</name>
</gene>
<feature type="chain" id="PRO_5046733619" evidence="1">
    <location>
        <begin position="18"/>
        <end position="255"/>
    </location>
</feature>
<comment type="caution">
    <text evidence="2">The sequence shown here is derived from an EMBL/GenBank/DDBJ whole genome shotgun (WGS) entry which is preliminary data.</text>
</comment>
<accession>A0ABR1BIT0</accession>
<evidence type="ECO:0000313" key="2">
    <source>
        <dbReference type="EMBL" id="KAK6641964.1"/>
    </source>
</evidence>
<name>A0ABR1BIT0_POLSC</name>
<evidence type="ECO:0000313" key="3">
    <source>
        <dbReference type="Proteomes" id="UP001359485"/>
    </source>
</evidence>
<keyword evidence="1" id="KW-0732">Signal</keyword>
<feature type="signal peptide" evidence="1">
    <location>
        <begin position="1"/>
        <end position="17"/>
    </location>
</feature>